<dbReference type="GO" id="GO:0004252">
    <property type="term" value="F:serine-type endopeptidase activity"/>
    <property type="evidence" value="ECO:0007669"/>
    <property type="project" value="InterPro"/>
</dbReference>
<reference evidence="3 4" key="1">
    <citation type="submission" date="2020-01" db="EMBL/GenBank/DDBJ databases">
        <title>Leptobacterium flavescens.</title>
        <authorList>
            <person name="Wang G."/>
        </authorList>
    </citation>
    <scope>NUCLEOTIDE SEQUENCE [LARGE SCALE GENOMIC DNA]</scope>
    <source>
        <strain evidence="3 4">KCTC 22160</strain>
    </source>
</reference>
<feature type="domain" description="Serine aminopeptidase S33" evidence="2">
    <location>
        <begin position="194"/>
        <end position="271"/>
    </location>
</feature>
<dbReference type="RefSeq" id="WP_163608501.1">
    <property type="nucleotide sequence ID" value="NZ_JAABOO010000004.1"/>
</dbReference>
<name>A0A6P0UT86_9FLAO</name>
<keyword evidence="1 3" id="KW-0378">Hydrolase</keyword>
<dbReference type="Pfam" id="PF12146">
    <property type="entry name" value="Hydrolase_4"/>
    <property type="match status" value="1"/>
</dbReference>
<dbReference type="InterPro" id="IPR053145">
    <property type="entry name" value="AB_hydrolase_Est10"/>
</dbReference>
<protein>
    <submittedName>
        <fullName evidence="3">Alpha/beta fold hydrolase</fullName>
    </submittedName>
</protein>
<evidence type="ECO:0000313" key="3">
    <source>
        <dbReference type="EMBL" id="NER15208.1"/>
    </source>
</evidence>
<dbReference type="GO" id="GO:0052689">
    <property type="term" value="F:carboxylic ester hydrolase activity"/>
    <property type="evidence" value="ECO:0007669"/>
    <property type="project" value="TreeGrafter"/>
</dbReference>
<dbReference type="PANTHER" id="PTHR43265">
    <property type="entry name" value="ESTERASE ESTD"/>
    <property type="match status" value="1"/>
</dbReference>
<dbReference type="InterPro" id="IPR029058">
    <property type="entry name" value="AB_hydrolase_fold"/>
</dbReference>
<evidence type="ECO:0000313" key="4">
    <source>
        <dbReference type="Proteomes" id="UP000468581"/>
    </source>
</evidence>
<dbReference type="SUPFAM" id="SSF53474">
    <property type="entry name" value="alpha/beta-Hydrolases"/>
    <property type="match status" value="1"/>
</dbReference>
<sequence length="467" mass="51598">MKRISIILFTIFLSTIGYSQEISGVWNGAIQVGANKKINFIFKIEKKDTGYHTVVDVPTQRVTGIQSKATHFKDGELIVDITNVGMNYKGRYNKDKEQFEGEVTEGASSFPLILSRGNIEISEPRNNRPQEPVKPYPYKAEEVSFENTGAGISLAGTLSLPQQSKKHPAVILISGSGPQDRDETISGHKPFLVLADHLTRQGIAVLRYDDRGFGQSTGDHSAATTEDFATDVMSAVAYLKTRDDIDSNNIGLIGHSEGGIIAPLAANKLGDIAFVVSLAGTGISGTELSVIQSRTLRPFPVPDEEAYEKAVRKAIEIAVSDKEISVIKEELRAHYAETTVPILKNFITSEEELNKVIEGIIGLRTSKWSRYFYQYNPADEYAKLNCPVLSLNGSKDTQVEAKINQEGLRKALLKGKNPDFKILELPGLNHFFQECETGAMNEYQKIEQTFSPIALNEVSGWILERLK</sequence>
<dbReference type="PANTHER" id="PTHR43265:SF1">
    <property type="entry name" value="ESTERASE ESTD"/>
    <property type="match status" value="1"/>
</dbReference>
<organism evidence="3 4">
    <name type="scientific">Leptobacterium flavescens</name>
    <dbReference type="NCBI Taxonomy" id="472055"/>
    <lineage>
        <taxon>Bacteria</taxon>
        <taxon>Pseudomonadati</taxon>
        <taxon>Bacteroidota</taxon>
        <taxon>Flavobacteriia</taxon>
        <taxon>Flavobacteriales</taxon>
        <taxon>Flavobacteriaceae</taxon>
        <taxon>Leptobacterium</taxon>
    </lineage>
</organism>
<dbReference type="GO" id="GO:0006508">
    <property type="term" value="P:proteolysis"/>
    <property type="evidence" value="ECO:0007669"/>
    <property type="project" value="InterPro"/>
</dbReference>
<evidence type="ECO:0000259" key="2">
    <source>
        <dbReference type="Pfam" id="PF12146"/>
    </source>
</evidence>
<dbReference type="EMBL" id="JAABOO010000004">
    <property type="protein sequence ID" value="NER15208.1"/>
    <property type="molecule type" value="Genomic_DNA"/>
</dbReference>
<keyword evidence="4" id="KW-1185">Reference proteome</keyword>
<accession>A0A6P0UT86</accession>
<proteinExistence type="predicted"/>
<dbReference type="InterPro" id="IPR022742">
    <property type="entry name" value="Hydrolase_4"/>
</dbReference>
<comment type="caution">
    <text evidence="3">The sequence shown here is derived from an EMBL/GenBank/DDBJ whole genome shotgun (WGS) entry which is preliminary data.</text>
</comment>
<gene>
    <name evidence="3" type="ORF">GWK08_17260</name>
</gene>
<evidence type="ECO:0000256" key="1">
    <source>
        <dbReference type="ARBA" id="ARBA00022801"/>
    </source>
</evidence>
<dbReference type="Proteomes" id="UP000468581">
    <property type="component" value="Unassembled WGS sequence"/>
</dbReference>
<dbReference type="Gene3D" id="3.40.50.1820">
    <property type="entry name" value="alpha/beta hydrolase"/>
    <property type="match status" value="1"/>
</dbReference>
<dbReference type="InterPro" id="IPR002471">
    <property type="entry name" value="Pept_S9_AS"/>
</dbReference>
<dbReference type="PROSITE" id="PS00708">
    <property type="entry name" value="PRO_ENDOPEP_SER"/>
    <property type="match status" value="1"/>
</dbReference>
<dbReference type="AlphaFoldDB" id="A0A6P0UT86"/>